<keyword evidence="6" id="KW-0456">Lyase</keyword>
<dbReference type="AlphaFoldDB" id="A0A2N9DWS4"/>
<keyword evidence="3" id="KW-0408">Iron</keyword>
<evidence type="ECO:0000256" key="4">
    <source>
        <dbReference type="ARBA" id="ARBA00023014"/>
    </source>
</evidence>
<dbReference type="PANTHER" id="PTHR10359">
    <property type="entry name" value="A/G-SPECIFIC ADENINE GLYCOSYLASE/ENDONUCLEASE III"/>
    <property type="match status" value="1"/>
</dbReference>
<keyword evidence="6" id="KW-0255">Endonuclease</keyword>
<keyword evidence="4" id="KW-0411">Iron-sulfur</keyword>
<accession>A0A2N9DWS4</accession>
<dbReference type="PANTHER" id="PTHR10359:SF19">
    <property type="entry name" value="DNA REPAIR GLYCOSYLASE MJ1434-RELATED"/>
    <property type="match status" value="1"/>
</dbReference>
<keyword evidence="6" id="KW-0540">Nuclease</keyword>
<keyword evidence="7" id="KW-1185">Reference proteome</keyword>
<reference evidence="6" key="1">
    <citation type="submission" date="2018-01" db="EMBL/GenBank/DDBJ databases">
        <authorList>
            <person name="Chaillou S."/>
        </authorList>
    </citation>
    <scope>NUCLEOTIDE SEQUENCE [LARGE SCALE GENOMIC DNA]</scope>
    <source>
        <strain evidence="6">MFPC41A2801</strain>
    </source>
</reference>
<dbReference type="CDD" id="cd00056">
    <property type="entry name" value="ENDO3c"/>
    <property type="match status" value="1"/>
</dbReference>
<gene>
    <name evidence="6" type="ORF">LFUMFP_310176</name>
</gene>
<keyword evidence="6" id="KW-0378">Hydrolase</keyword>
<evidence type="ECO:0000256" key="2">
    <source>
        <dbReference type="ARBA" id="ARBA00022723"/>
    </source>
</evidence>
<evidence type="ECO:0000256" key="1">
    <source>
        <dbReference type="ARBA" id="ARBA00022485"/>
    </source>
</evidence>
<dbReference type="GO" id="GO:0006284">
    <property type="term" value="P:base-excision repair"/>
    <property type="evidence" value="ECO:0007669"/>
    <property type="project" value="InterPro"/>
</dbReference>
<keyword evidence="2" id="KW-0479">Metal-binding</keyword>
<protein>
    <submittedName>
        <fullName evidence="6">Endonuclease III</fullName>
        <ecNumber evidence="6">4.2.99.18</ecNumber>
    </submittedName>
</protein>
<dbReference type="EC" id="4.2.99.18" evidence="6"/>
<proteinExistence type="predicted"/>
<evidence type="ECO:0000256" key="3">
    <source>
        <dbReference type="ARBA" id="ARBA00023004"/>
    </source>
</evidence>
<dbReference type="SUPFAM" id="SSF48150">
    <property type="entry name" value="DNA-glycosylase"/>
    <property type="match status" value="1"/>
</dbReference>
<keyword evidence="1" id="KW-0004">4Fe-4S</keyword>
<sequence>MIDYTALYHQLLAQHGPQHWWPADSVWEMMIGAILVQNTNWRNVDYSLANLKRATDLQPARILALSADQLMTLIRPSGFYRHKSQALVALLNFFKTHDYQISQMDATYSTLELRTLLLALPGVGPETADVLLLYVFNRPVFVADTYARRLVSHYEQRPLKNLTYAGVKQQLESTLTTLTVQDFQEFHALIDEFGSELLETNQKGS</sequence>
<dbReference type="GO" id="GO:0046872">
    <property type="term" value="F:metal ion binding"/>
    <property type="evidence" value="ECO:0007669"/>
    <property type="project" value="UniProtKB-KW"/>
</dbReference>
<dbReference type="RefSeq" id="WP_106483386.1">
    <property type="nucleotide sequence ID" value="NZ_LT984417.1"/>
</dbReference>
<dbReference type="InterPro" id="IPR003265">
    <property type="entry name" value="HhH-GPD_domain"/>
</dbReference>
<dbReference type="InterPro" id="IPR023170">
    <property type="entry name" value="HhH_base_excis_C"/>
</dbReference>
<evidence type="ECO:0000313" key="7">
    <source>
        <dbReference type="Proteomes" id="UP000238739"/>
    </source>
</evidence>
<comment type="caution">
    <text evidence="6">The sequence shown here is derived from an EMBL/GenBank/DDBJ whole genome shotgun (WGS) entry which is preliminary data.</text>
</comment>
<dbReference type="Proteomes" id="UP000238739">
    <property type="component" value="Unassembled WGS sequence"/>
</dbReference>
<feature type="domain" description="HhH-GPD" evidence="5">
    <location>
        <begin position="35"/>
        <end position="196"/>
    </location>
</feature>
<dbReference type="InterPro" id="IPR011257">
    <property type="entry name" value="DNA_glycosylase"/>
</dbReference>
<dbReference type="Gene3D" id="1.10.1670.10">
    <property type="entry name" value="Helix-hairpin-Helix base-excision DNA repair enzymes (C-terminal)"/>
    <property type="match status" value="1"/>
</dbReference>
<organism evidence="6 7">
    <name type="scientific">Latilactobacillus fuchuensis</name>
    <dbReference type="NCBI Taxonomy" id="164393"/>
    <lineage>
        <taxon>Bacteria</taxon>
        <taxon>Bacillati</taxon>
        <taxon>Bacillota</taxon>
        <taxon>Bacilli</taxon>
        <taxon>Lactobacillales</taxon>
        <taxon>Lactobacillaceae</taxon>
        <taxon>Latilactobacillus</taxon>
    </lineage>
</organism>
<dbReference type="SMART" id="SM00478">
    <property type="entry name" value="ENDO3c"/>
    <property type="match status" value="1"/>
</dbReference>
<dbReference type="Pfam" id="PF00730">
    <property type="entry name" value="HhH-GPD"/>
    <property type="match status" value="1"/>
</dbReference>
<dbReference type="GO" id="GO:0140078">
    <property type="term" value="F:class I DNA-(apurinic or apyrimidinic site) endonuclease activity"/>
    <property type="evidence" value="ECO:0007669"/>
    <property type="project" value="UniProtKB-EC"/>
</dbReference>
<dbReference type="Gene3D" id="1.10.340.30">
    <property type="entry name" value="Hypothetical protein, domain 2"/>
    <property type="match status" value="1"/>
</dbReference>
<evidence type="ECO:0000313" key="6">
    <source>
        <dbReference type="EMBL" id="SPC39139.1"/>
    </source>
</evidence>
<name>A0A2N9DWS4_9LACO</name>
<evidence type="ECO:0000259" key="5">
    <source>
        <dbReference type="SMART" id="SM00478"/>
    </source>
</evidence>
<dbReference type="EMBL" id="OGVC01000025">
    <property type="protein sequence ID" value="SPC39139.1"/>
    <property type="molecule type" value="Genomic_DNA"/>
</dbReference>
<dbReference type="GO" id="GO:0051539">
    <property type="term" value="F:4 iron, 4 sulfur cluster binding"/>
    <property type="evidence" value="ECO:0007669"/>
    <property type="project" value="UniProtKB-KW"/>
</dbReference>
<dbReference type="PIRSF" id="PIRSF001435">
    <property type="entry name" value="Nth"/>
    <property type="match status" value="1"/>
</dbReference>